<evidence type="ECO:0000256" key="8">
    <source>
        <dbReference type="SAM" id="MobiDB-lite"/>
    </source>
</evidence>
<comment type="subcellular location">
    <subcellularLocation>
        <location evidence="1">Chromosome</location>
    </subcellularLocation>
</comment>
<feature type="domain" description="Nuclear condensin complex subunit 3 C-terminal" evidence="9">
    <location>
        <begin position="524"/>
        <end position="872"/>
    </location>
</feature>
<protein>
    <recommendedName>
        <fullName evidence="9">Nuclear condensin complex subunit 3 C-terminal domain-containing protein</fullName>
    </recommendedName>
</protein>
<dbReference type="InterPro" id="IPR011989">
    <property type="entry name" value="ARM-like"/>
</dbReference>
<dbReference type="Proteomes" id="UP001642487">
    <property type="component" value="Chromosome 8"/>
</dbReference>
<feature type="compositionally biased region" description="Polar residues" evidence="8">
    <location>
        <begin position="1002"/>
        <end position="1011"/>
    </location>
</feature>
<evidence type="ECO:0000256" key="6">
    <source>
        <dbReference type="ARBA" id="ARBA00023067"/>
    </source>
</evidence>
<keyword evidence="6" id="KW-0226">DNA condensation</keyword>
<evidence type="ECO:0000256" key="5">
    <source>
        <dbReference type="ARBA" id="ARBA00022776"/>
    </source>
</evidence>
<keyword evidence="4" id="KW-0132">Cell division</keyword>
<dbReference type="InterPro" id="IPR027165">
    <property type="entry name" value="CND3"/>
</dbReference>
<comment type="similarity">
    <text evidence="2">Belongs to the CND3 (condensin subunit 3) family.</text>
</comment>
<dbReference type="Pfam" id="PF12719">
    <property type="entry name" value="Cnd3"/>
    <property type="match status" value="1"/>
</dbReference>
<organism evidence="10 11">
    <name type="scientific">Citrullus colocynthis</name>
    <name type="common">colocynth</name>
    <dbReference type="NCBI Taxonomy" id="252529"/>
    <lineage>
        <taxon>Eukaryota</taxon>
        <taxon>Viridiplantae</taxon>
        <taxon>Streptophyta</taxon>
        <taxon>Embryophyta</taxon>
        <taxon>Tracheophyta</taxon>
        <taxon>Spermatophyta</taxon>
        <taxon>Magnoliopsida</taxon>
        <taxon>eudicotyledons</taxon>
        <taxon>Gunneridae</taxon>
        <taxon>Pentapetalae</taxon>
        <taxon>rosids</taxon>
        <taxon>fabids</taxon>
        <taxon>Cucurbitales</taxon>
        <taxon>Cucurbitaceae</taxon>
        <taxon>Benincaseae</taxon>
        <taxon>Citrullus</taxon>
    </lineage>
</organism>
<gene>
    <name evidence="10" type="ORF">CITCOLO1_LOCUS20085</name>
</gene>
<dbReference type="PANTHER" id="PTHR14418">
    <property type="entry name" value="CONDENSIN COMPLEX SUBUNIT 3-RELATED"/>
    <property type="match status" value="1"/>
</dbReference>
<name>A0ABP0ZAN4_9ROSI</name>
<reference evidence="10 11" key="1">
    <citation type="submission" date="2024-03" db="EMBL/GenBank/DDBJ databases">
        <authorList>
            <person name="Gkanogiannis A."/>
            <person name="Becerra Lopez-Lavalle L."/>
        </authorList>
    </citation>
    <scope>NUCLEOTIDE SEQUENCE [LARGE SCALE GENOMIC DNA]</scope>
</reference>
<dbReference type="Gene3D" id="1.25.10.10">
    <property type="entry name" value="Leucine-rich Repeat Variant"/>
    <property type="match status" value="1"/>
</dbReference>
<dbReference type="InterPro" id="IPR016024">
    <property type="entry name" value="ARM-type_fold"/>
</dbReference>
<dbReference type="InterPro" id="IPR025977">
    <property type="entry name" value="Cnd3_C"/>
</dbReference>
<keyword evidence="7" id="KW-0131">Cell cycle</keyword>
<dbReference type="EMBL" id="OZ021742">
    <property type="protein sequence ID" value="CAK9327697.1"/>
    <property type="molecule type" value="Genomic_DNA"/>
</dbReference>
<evidence type="ECO:0000256" key="3">
    <source>
        <dbReference type="ARBA" id="ARBA00022454"/>
    </source>
</evidence>
<feature type="region of interest" description="Disordered" evidence="8">
    <location>
        <begin position="1002"/>
        <end position="1035"/>
    </location>
</feature>
<keyword evidence="5" id="KW-0498">Mitosis</keyword>
<accession>A0ABP0ZAN4</accession>
<evidence type="ECO:0000313" key="10">
    <source>
        <dbReference type="EMBL" id="CAK9327697.1"/>
    </source>
</evidence>
<evidence type="ECO:0000256" key="1">
    <source>
        <dbReference type="ARBA" id="ARBA00004286"/>
    </source>
</evidence>
<evidence type="ECO:0000256" key="7">
    <source>
        <dbReference type="ARBA" id="ARBA00023306"/>
    </source>
</evidence>
<dbReference type="PANTHER" id="PTHR14418:SF5">
    <property type="entry name" value="CONDENSIN COMPLEX SUBUNIT 3"/>
    <property type="match status" value="1"/>
</dbReference>
<evidence type="ECO:0000256" key="2">
    <source>
        <dbReference type="ARBA" id="ARBA00006533"/>
    </source>
</evidence>
<keyword evidence="11" id="KW-1185">Reference proteome</keyword>
<feature type="compositionally biased region" description="Acidic residues" evidence="8">
    <location>
        <begin position="1012"/>
        <end position="1035"/>
    </location>
</feature>
<feature type="region of interest" description="Disordered" evidence="8">
    <location>
        <begin position="949"/>
        <end position="983"/>
    </location>
</feature>
<keyword evidence="3" id="KW-0158">Chromosome</keyword>
<dbReference type="SUPFAM" id="SSF48371">
    <property type="entry name" value="ARM repeat"/>
    <property type="match status" value="1"/>
</dbReference>
<sequence>MAEKTVESQDLLPRKIAKIFDEVRSSNATHNRKLKELCALRSKSKSPFQFFTAFSKTLTPLFSFHRRITSAERVIRFVSLFATSKDPNFASHADEFLEEFLKFLLVASCSANKSARFRACQVVSEIIMRLPDDAEVSNEVWDKVIDHMKLRVQDKVPLIRMFAVRSLSRFANDSENGDILNLLLEVITMEQNAEVRKTILLSFPPSNATLQVIIDCTLDVSESVRKAAYCVLANKFPLQSLSIKQRTIILQRGLADRSPAVSKECLKLMTDEWLNKCCHGNPVELLEYLDVETYERVGESVMGALLGASLLKLHDDESIQHYILTSSGATEGDSLHCSPSIQLMEPEVSLYWRTICKHILTEANAKGSDAAASMGAEAAVYAAEASDKNDLLERILPATISDYVGMVKAHINAGSSYRFASRQLLLLGTMLDFSDNANRKIAGAFLQEVLHMSPDHELDDDGNLVVLGDGINLGGDRDWAVAVSGLVKKVHAAAGEFEEIVLEVIEELARPCRERTANCVQWMHCLAVTSLLLENVKSLNFINGKVTGPALLLESILLPGAKHVHLDVQRISIRCLGLYGLLDKRPNEKVLKQLRHSFIKGLPPISIMACKALFDLVLWHGPQEVDKTLGQDHILQSSFDKTSFSSINLSEADGDWTMGSLDLLYAGFDNDERYSSSATNEIESVQTIVTEGFAKILLLSENYPSIPASLHPPLLSKLVNIYFSSEKDLERLKQCLSVFFEHYPSLTVSHKRWISEAFVPVMSSMWPGINGNVGGSAAEVANMRKHAVQASRFMLQMMQAPLYANDTERKEEDGCMGNEEVFGSIGEPPLECSEEGLAIRISVEVASFRGKKTPAQKSYVSSLCRVLVLLHFRPSEQGAIRLIRRLLCYVVETASWDKDLVKELKRMGEHLTAIDKQPDLEVTQELAHLILDQLKLEFNFEAEIPQTPLPCSTKPKCSRRRVKHESSSSDEAMSPNSVPNVVGTIGTRSQRASKTVALTRIMNSSLKTNNVVEEEDAFEDSDEDDEDSDSDVTEN</sequence>
<evidence type="ECO:0000259" key="9">
    <source>
        <dbReference type="Pfam" id="PF12719"/>
    </source>
</evidence>
<proteinExistence type="inferred from homology"/>
<evidence type="ECO:0000256" key="4">
    <source>
        <dbReference type="ARBA" id="ARBA00022618"/>
    </source>
</evidence>
<evidence type="ECO:0000313" key="11">
    <source>
        <dbReference type="Proteomes" id="UP001642487"/>
    </source>
</evidence>
<feature type="compositionally biased region" description="Polar residues" evidence="8">
    <location>
        <begin position="969"/>
        <end position="979"/>
    </location>
</feature>